<sequence length="297" mass="34076">MKGVEGAQMGSEKRNKILDQITREKTIRDYDDSVLRNWLKLKFWRADESLCLLCDIDPTGAFISWGFENYTGEIIDTPKLVNAQLLREPIVFYSIPVDPKSPKFGYLKFSPGPGLPDNLPDAGLEIVRRKGEKLQLAQEKLRQITMFFERHPHSQEVDLFSPEYVIDWAVSEGINIPWLDWAESQGLVTTERSELSGGKIKKETDNQKIEQISDLREAAVQMAIKRRVNDGMPKKHITVIKISRWLLESGKFSTGEPFSTRWREAEGIRSLLKGKHNPLSDKRYIDAKPIRSSKFNS</sequence>
<dbReference type="EMBL" id="LR633966">
    <property type="protein sequence ID" value="VUX54890.1"/>
    <property type="molecule type" value="Genomic_DNA"/>
</dbReference>
<accession>A0A7D9H347</accession>
<protein>
    <submittedName>
        <fullName evidence="1">Uncharacterized protein</fullName>
    </submittedName>
</protein>
<name>A0A7D9H347_9GAMM</name>
<organism evidence="1">
    <name type="scientific">uncultured Woeseiaceae bacterium</name>
    <dbReference type="NCBI Taxonomy" id="1983305"/>
    <lineage>
        <taxon>Bacteria</taxon>
        <taxon>Pseudomonadati</taxon>
        <taxon>Pseudomonadota</taxon>
        <taxon>Gammaproteobacteria</taxon>
        <taxon>Woeseiales</taxon>
        <taxon>Woeseiaceae</taxon>
        <taxon>environmental samples</taxon>
    </lineage>
</organism>
<reference evidence="1" key="1">
    <citation type="submission" date="2019-07" db="EMBL/GenBank/DDBJ databases">
        <authorList>
            <person name="Weber M."/>
            <person name="Kostadinov I."/>
            <person name="Kostadinov D I."/>
        </authorList>
    </citation>
    <scope>NUCLEOTIDE SEQUENCE</scope>
    <source>
        <strain evidence="1">Gfbio:sag-sample-b02:053724c1-46a9-4a36-b237-ea2bf867836b</strain>
    </source>
</reference>
<evidence type="ECO:0000313" key="1">
    <source>
        <dbReference type="EMBL" id="VUX54890.1"/>
    </source>
</evidence>
<gene>
    <name evidence="1" type="ORF">JTBB02_V1_20019</name>
</gene>
<dbReference type="AlphaFoldDB" id="A0A7D9H347"/>
<proteinExistence type="predicted"/>